<comment type="caution">
    <text evidence="1">The sequence shown here is derived from an EMBL/GenBank/DDBJ whole genome shotgun (WGS) entry which is preliminary data.</text>
</comment>
<proteinExistence type="predicted"/>
<accession>A0AAV7HZB6</accession>
<keyword evidence="2" id="KW-1185">Reference proteome</keyword>
<dbReference type="AlphaFoldDB" id="A0AAV7HZB6"/>
<evidence type="ECO:0000313" key="1">
    <source>
        <dbReference type="EMBL" id="KAH0535717.1"/>
    </source>
</evidence>
<protein>
    <submittedName>
        <fullName evidence="1">Uncharacterized protein</fullName>
    </submittedName>
</protein>
<reference evidence="1 2" key="1">
    <citation type="journal article" date="2021" name="J. Hered.">
        <title>A chromosome-level genome assembly of the parasitoid wasp, Cotesia glomerata (Hymenoptera: Braconidae).</title>
        <authorList>
            <person name="Pinto B.J."/>
            <person name="Weis J.J."/>
            <person name="Gamble T."/>
            <person name="Ode P.J."/>
            <person name="Paul R."/>
            <person name="Zaspel J.M."/>
        </authorList>
    </citation>
    <scope>NUCLEOTIDE SEQUENCE [LARGE SCALE GENOMIC DNA]</scope>
    <source>
        <strain evidence="1">CgM1</strain>
    </source>
</reference>
<dbReference type="EMBL" id="JAHXZJ010002982">
    <property type="protein sequence ID" value="KAH0535717.1"/>
    <property type="molecule type" value="Genomic_DNA"/>
</dbReference>
<gene>
    <name evidence="1" type="ORF">KQX54_018511</name>
</gene>
<sequence>MGCYHPIMLLLDALGTRSSDLPMRLSDYRSSVIVQLIIIPEIGNWRLVSGPFTFIGLNENFIAPKWILNRPPGILFVLHSKRVQEFHFTRFGLSMDLLVNTHTESPGYSLQRLVSIRGGLVWS</sequence>
<evidence type="ECO:0000313" key="2">
    <source>
        <dbReference type="Proteomes" id="UP000826195"/>
    </source>
</evidence>
<organism evidence="1 2">
    <name type="scientific">Cotesia glomerata</name>
    <name type="common">Lepidopteran parasitic wasp</name>
    <name type="synonym">Apanteles glomeratus</name>
    <dbReference type="NCBI Taxonomy" id="32391"/>
    <lineage>
        <taxon>Eukaryota</taxon>
        <taxon>Metazoa</taxon>
        <taxon>Ecdysozoa</taxon>
        <taxon>Arthropoda</taxon>
        <taxon>Hexapoda</taxon>
        <taxon>Insecta</taxon>
        <taxon>Pterygota</taxon>
        <taxon>Neoptera</taxon>
        <taxon>Endopterygota</taxon>
        <taxon>Hymenoptera</taxon>
        <taxon>Apocrita</taxon>
        <taxon>Ichneumonoidea</taxon>
        <taxon>Braconidae</taxon>
        <taxon>Microgastrinae</taxon>
        <taxon>Cotesia</taxon>
    </lineage>
</organism>
<name>A0AAV7HZB6_COTGL</name>
<dbReference type="Proteomes" id="UP000826195">
    <property type="component" value="Unassembled WGS sequence"/>
</dbReference>